<dbReference type="KEGG" id="rba:RB4691"/>
<name>Q7US63_RHOBA</name>
<feature type="region of interest" description="Disordered" evidence="1">
    <location>
        <begin position="178"/>
        <end position="224"/>
    </location>
</feature>
<protein>
    <submittedName>
        <fullName evidence="2">Uncharacterized protein</fullName>
    </submittedName>
</protein>
<sequence>MLRCLCVPSHRMQGRTQHPMPLRIAAFRKAKVVSSLQIRQRLFHLLMSIPRCDGLVRSRVCASTDQELLHRVQLHVIFVQLVQPRSLSEVASDHDVARHVLGGRQIHGLHRIDLSTASHDRKHVCKSHHRKHRHERERKHSGLGPLARRCGVVVLGFVRISHLGTSIGSLSRYQISSPDRNCGVKTRKNSDSQIPPNLTKRPDSSETDSLTGRHVTIGSPDGSRKQQFFFRHRPLHRVSQFHTSDSPQYAETRGLQAIASQRIFNRSIFLFNLHNGTPQTSSGR</sequence>
<feature type="compositionally biased region" description="Basic residues" evidence="1">
    <location>
        <begin position="120"/>
        <end position="141"/>
    </location>
</feature>
<dbReference type="Proteomes" id="UP000001025">
    <property type="component" value="Chromosome"/>
</dbReference>
<dbReference type="EMBL" id="BX294140">
    <property type="protein sequence ID" value="CAD73934.1"/>
    <property type="molecule type" value="Genomic_DNA"/>
</dbReference>
<reference evidence="2 3" key="1">
    <citation type="journal article" date="2003" name="Proc. Natl. Acad. Sci. U.S.A.">
        <title>Complete genome sequence of the marine planctomycete Pirellula sp. strain 1.</title>
        <authorList>
            <person name="Gloeckner F.O."/>
            <person name="Kube M."/>
            <person name="Bauer M."/>
            <person name="Teeling H."/>
            <person name="Lombardot T."/>
            <person name="Ludwig W."/>
            <person name="Gade D."/>
            <person name="Beck A."/>
            <person name="Borzym K."/>
            <person name="Heitmann K."/>
            <person name="Rabus R."/>
            <person name="Schlesner H."/>
            <person name="Amann R."/>
            <person name="Reinhardt R."/>
        </authorList>
    </citation>
    <scope>NUCLEOTIDE SEQUENCE [LARGE SCALE GENOMIC DNA]</scope>
    <source>
        <strain evidence="3">DSM 10527 / NCIMB 13988 / SH1</strain>
    </source>
</reference>
<dbReference type="PATRIC" id="fig|243090.15.peg.2205"/>
<keyword evidence="3" id="KW-1185">Reference proteome</keyword>
<organism evidence="2 3">
    <name type="scientific">Rhodopirellula baltica (strain DSM 10527 / NCIMB 13988 / SH1)</name>
    <dbReference type="NCBI Taxonomy" id="243090"/>
    <lineage>
        <taxon>Bacteria</taxon>
        <taxon>Pseudomonadati</taxon>
        <taxon>Planctomycetota</taxon>
        <taxon>Planctomycetia</taxon>
        <taxon>Pirellulales</taxon>
        <taxon>Pirellulaceae</taxon>
        <taxon>Rhodopirellula</taxon>
    </lineage>
</organism>
<accession>Q7US63</accession>
<evidence type="ECO:0000313" key="3">
    <source>
        <dbReference type="Proteomes" id="UP000001025"/>
    </source>
</evidence>
<dbReference type="EnsemblBacteria" id="CAD73934">
    <property type="protein sequence ID" value="CAD73934"/>
    <property type="gene ID" value="RB4691"/>
</dbReference>
<dbReference type="AlphaFoldDB" id="Q7US63"/>
<evidence type="ECO:0000313" key="2">
    <source>
        <dbReference type="EMBL" id="CAD73934.1"/>
    </source>
</evidence>
<proteinExistence type="predicted"/>
<dbReference type="InParanoid" id="Q7US63"/>
<gene>
    <name evidence="2" type="ordered locus">RB4691</name>
</gene>
<dbReference type="STRING" id="243090.RB4691"/>
<feature type="region of interest" description="Disordered" evidence="1">
    <location>
        <begin position="119"/>
        <end position="142"/>
    </location>
</feature>
<evidence type="ECO:0000256" key="1">
    <source>
        <dbReference type="SAM" id="MobiDB-lite"/>
    </source>
</evidence>
<dbReference type="HOGENOM" id="CLU_979612_0_0_0"/>